<gene>
    <name evidence="1" type="ORF">F0919_14375</name>
</gene>
<keyword evidence="2" id="KW-1185">Reference proteome</keyword>
<comment type="caution">
    <text evidence="1">The sequence shown here is derived from an EMBL/GenBank/DDBJ whole genome shotgun (WGS) entry which is preliminary data.</text>
</comment>
<proteinExistence type="predicted"/>
<reference evidence="1 2" key="1">
    <citation type="submission" date="2019-09" db="EMBL/GenBank/DDBJ databases">
        <title>Genome sequence and assembly of Taibaiella sp.</title>
        <authorList>
            <person name="Chhetri G."/>
        </authorList>
    </citation>
    <scope>NUCLEOTIDE SEQUENCE [LARGE SCALE GENOMIC DNA]</scope>
    <source>
        <strain evidence="1 2">KVB11</strain>
    </source>
</reference>
<organism evidence="1 2">
    <name type="scientific">Taibaiella lutea</name>
    <dbReference type="NCBI Taxonomy" id="2608001"/>
    <lineage>
        <taxon>Bacteria</taxon>
        <taxon>Pseudomonadati</taxon>
        <taxon>Bacteroidota</taxon>
        <taxon>Chitinophagia</taxon>
        <taxon>Chitinophagales</taxon>
        <taxon>Chitinophagaceae</taxon>
        <taxon>Taibaiella</taxon>
    </lineage>
</organism>
<evidence type="ECO:0000313" key="2">
    <source>
        <dbReference type="Proteomes" id="UP000323632"/>
    </source>
</evidence>
<dbReference type="RefSeq" id="WP_150033461.1">
    <property type="nucleotide sequence ID" value="NZ_VWSH01000003.1"/>
</dbReference>
<protein>
    <submittedName>
        <fullName evidence="1">Uncharacterized protein</fullName>
    </submittedName>
</protein>
<evidence type="ECO:0000313" key="1">
    <source>
        <dbReference type="EMBL" id="KAA5533715.1"/>
    </source>
</evidence>
<accession>A0A5M6CK49</accession>
<dbReference type="EMBL" id="VWSH01000003">
    <property type="protein sequence ID" value="KAA5533715.1"/>
    <property type="molecule type" value="Genomic_DNA"/>
</dbReference>
<name>A0A5M6CK49_9BACT</name>
<dbReference type="Proteomes" id="UP000323632">
    <property type="component" value="Unassembled WGS sequence"/>
</dbReference>
<sequence length="1305" mass="136983">MGSSKSPNNAPSVATIRTLLNIADDGSIAGGIVSIGATTLQSIDGAGVIPQLITLAYSTNTIVINEAKANPVSEGTNVIINGTGTFNFTPDSVAVTMTLSIVNNNVQALLQYEMIPATPPTTPWKFSDSFPKLPTLMNGTLPDAAVISPLDQLQMSDAQFLLSTYEQTVNDIALSVGVNFSAALTPTGVLGIFENLIGTGQMIISGTVNSPDASQKSTPLGQNEFPWNQTGIVPGINLMADLNVAAFQLGSMTFSADYFRVYSPASTDWQANNSTYNVTVGYTGAFDIPSAQANIGVAVVTPPGTDAAQLVADFTNSPIGDFSKLVDILGINNALSLFPSEVQSGNLGGLGIQNASVSLAYNKSIVVSAVSVSVGMPQIDWKVWPGVFEVISVMAEFDVQNPFDDTNRAIDINVTGTVEVAGTTVTISAVKSNNFTVTASVPDGFNVPLSTLMESYAPGIPPVSDLAIDTLQLAVSPGNFYSFTLAMAQQPQPWVIPLGVTQLEFSDVNLFLLKQSAGDLSGNFSATAQIAGVTLNASYDIPGTVVIRGDFPSVTLSEIVSFLLQQQLQLPDGFDLTFTDSYIILQKSGSDYQLQLGTVIDNIASLAFVLEKGTTGWGVAVGLQIELSQLGNLPGGISGSVQTFADWFPFQTFTLAISTIQDQNFSFPGFQTFNQPSLGTSKITLPAIAQGIQPGFFLYTSTVFTRKNNILGALIDLIKIPEGTQLDGFIAYLTEKKQFQLGISISTFLTPDSDVSKRTCTGDAGYLNGCLTGTLMFVGGGGGDFGVSLMATVKTIIDSNNVEFDLIIAVVENGVFISGSMHVQQPISFGPLQLGGLAIELGISFEGLPSFGFSAELEVDDLFDSSLSVLINSENPSECMIAGALSNLTLDDVVSKLAGTTGDSGLDDILKQISISGTSNGAFQVPAGSEANTLIDSLNNFNGQNISNDFVTYGKLPSFPTSSDGMMIFNNADSGKWYITEQAGAGSNSTITHWQVIKDQNTGALNVSREAQFYFVPAPAGVNIGTFFYPQGMSISGNIKFLFIDIDVDIDIALNKGILVDAEMEPITFISTNLFSITAQNGSGGPQLSLCTYSQPNAPQGFQDPHFFISGKVTVLGAGNSVFVNINSSGAQFLLSGSTLGGFFSGTLTGTFNENDLQVGGQINIGIGSIDLGPLGTWNIDTGVNAGANIYAHLQGGTAGADFSAGFELGGNQYSIGTLSLNINTGKLSDLPAAVFNAVKDFLVNLFTDPKKWAEMAAKVLNWVEDQVTSVLESAFGLSESDAKAILSALGLFCPIITAVNILGS</sequence>